<keyword evidence="4" id="KW-1185">Reference proteome</keyword>
<evidence type="ECO:0000313" key="4">
    <source>
        <dbReference type="Proteomes" id="UP000008022"/>
    </source>
</evidence>
<proteinExistence type="predicted"/>
<evidence type="ECO:0000256" key="1">
    <source>
        <dbReference type="SAM" id="MobiDB-lite"/>
    </source>
</evidence>
<dbReference type="Proteomes" id="UP000008022">
    <property type="component" value="Unassembled WGS sequence"/>
</dbReference>
<dbReference type="AlphaFoldDB" id="A0A0E0NP40"/>
<evidence type="ECO:0000259" key="2">
    <source>
        <dbReference type="Pfam" id="PF04569"/>
    </source>
</evidence>
<dbReference type="InterPro" id="IPR007649">
    <property type="entry name" value="DUF591"/>
</dbReference>
<protein>
    <recommendedName>
        <fullName evidence="2">DUF591 domain-containing protein</fullName>
    </recommendedName>
</protein>
<feature type="domain" description="DUF591" evidence="2">
    <location>
        <begin position="7"/>
        <end position="47"/>
    </location>
</feature>
<dbReference type="HOGENOM" id="CLU_843035_0_0_1"/>
<feature type="region of interest" description="Disordered" evidence="1">
    <location>
        <begin position="1"/>
        <end position="132"/>
    </location>
</feature>
<organism evidence="3 4">
    <name type="scientific">Oryza rufipogon</name>
    <name type="common">Brownbeard rice</name>
    <name type="synonym">Asian wild rice</name>
    <dbReference type="NCBI Taxonomy" id="4529"/>
    <lineage>
        <taxon>Eukaryota</taxon>
        <taxon>Viridiplantae</taxon>
        <taxon>Streptophyta</taxon>
        <taxon>Embryophyta</taxon>
        <taxon>Tracheophyta</taxon>
        <taxon>Spermatophyta</taxon>
        <taxon>Magnoliopsida</taxon>
        <taxon>Liliopsida</taxon>
        <taxon>Poales</taxon>
        <taxon>Poaceae</taxon>
        <taxon>BOP clade</taxon>
        <taxon>Oryzoideae</taxon>
        <taxon>Oryzeae</taxon>
        <taxon>Oryzinae</taxon>
        <taxon>Oryza</taxon>
    </lineage>
</organism>
<dbReference type="Pfam" id="PF04569">
    <property type="entry name" value="DUF591"/>
    <property type="match status" value="1"/>
</dbReference>
<feature type="compositionally biased region" description="Low complexity" evidence="1">
    <location>
        <begin position="37"/>
        <end position="49"/>
    </location>
</feature>
<reference evidence="4" key="1">
    <citation type="submission" date="2013-06" db="EMBL/GenBank/DDBJ databases">
        <authorList>
            <person name="Zhao Q."/>
        </authorList>
    </citation>
    <scope>NUCLEOTIDE SEQUENCE</scope>
    <source>
        <strain evidence="4">cv. W1943</strain>
    </source>
</reference>
<evidence type="ECO:0000313" key="3">
    <source>
        <dbReference type="EnsemblPlants" id="ORUFI03G01870.1"/>
    </source>
</evidence>
<name>A0A0E0NP40_ORYRU</name>
<dbReference type="EnsemblPlants" id="ORUFI03G01870.1">
    <property type="protein sequence ID" value="ORUFI03G01870.1"/>
    <property type="gene ID" value="ORUFI03G01870"/>
</dbReference>
<sequence length="330" mass="35240">MGRGAAQGIGGRGADGSGLRRRQPPASKRGKPGRSGGARFFGAGASPPVERARAAPREAGDRERRPGQSKGAQRVVTNGGGRGAACDRGKGFSGELTDERNDVGGTDGVATRRTRWQGGAAPRGRGRGEERERWRPELLVTRPRTHRFLRCSAADGDDEIGSSGNRAAMVVRRQWHGGCETSENETRGEGAGFIVRRRGRFGGGKPTLAVECSAGGSGSFLGNAKAATAWMHWAAKAVDRTAKIESREREELRGTVKVGAPSWRPASGLCLRAQGHGRERERDRVREGKRKRGREKGRVVHAVLGGGERGERELGLPGLDACGVERQSSW</sequence>
<accession>A0A0E0NP40</accession>
<feature type="compositionally biased region" description="Basic residues" evidence="1">
    <location>
        <begin position="19"/>
        <end position="32"/>
    </location>
</feature>
<reference evidence="3" key="2">
    <citation type="submission" date="2015-06" db="UniProtKB">
        <authorList>
            <consortium name="EnsemblPlants"/>
        </authorList>
    </citation>
    <scope>IDENTIFICATION</scope>
</reference>
<feature type="compositionally biased region" description="Basic and acidic residues" evidence="1">
    <location>
        <begin position="276"/>
        <end position="286"/>
    </location>
</feature>
<feature type="compositionally biased region" description="Gly residues" evidence="1">
    <location>
        <begin position="1"/>
        <end position="16"/>
    </location>
</feature>
<dbReference type="Gramene" id="ORUFI03G01870.1">
    <property type="protein sequence ID" value="ORUFI03G01870.1"/>
    <property type="gene ID" value="ORUFI03G01870"/>
</dbReference>
<feature type="region of interest" description="Disordered" evidence="1">
    <location>
        <begin position="275"/>
        <end position="306"/>
    </location>
</feature>
<feature type="compositionally biased region" description="Basic and acidic residues" evidence="1">
    <location>
        <begin position="50"/>
        <end position="66"/>
    </location>
</feature>